<protein>
    <submittedName>
        <fullName evidence="3">Glucosamine--fructose-6-phosphate aminotransferase</fullName>
    </submittedName>
</protein>
<dbReference type="GO" id="GO:0008483">
    <property type="term" value="F:transaminase activity"/>
    <property type="evidence" value="ECO:0007669"/>
    <property type="project" value="UniProtKB-KW"/>
</dbReference>
<evidence type="ECO:0000256" key="1">
    <source>
        <dbReference type="ARBA" id="ARBA00022962"/>
    </source>
</evidence>
<dbReference type="RefSeq" id="WP_146533995.1">
    <property type="nucleotide sequence ID" value="NZ_SJPX01000002.1"/>
</dbReference>
<feature type="domain" description="Glutamine amidotransferase type-2" evidence="2">
    <location>
        <begin position="2"/>
        <end position="287"/>
    </location>
</feature>
<dbReference type="InterPro" id="IPR052373">
    <property type="entry name" value="Gamma-glu_amide_hydrolase"/>
</dbReference>
<organism evidence="3 4">
    <name type="scientific">Rubripirellula reticaptiva</name>
    <dbReference type="NCBI Taxonomy" id="2528013"/>
    <lineage>
        <taxon>Bacteria</taxon>
        <taxon>Pseudomonadati</taxon>
        <taxon>Planctomycetota</taxon>
        <taxon>Planctomycetia</taxon>
        <taxon>Pirellulales</taxon>
        <taxon>Pirellulaceae</taxon>
        <taxon>Rubripirellula</taxon>
    </lineage>
</organism>
<keyword evidence="1" id="KW-0315">Glutamine amidotransferase</keyword>
<evidence type="ECO:0000313" key="3">
    <source>
        <dbReference type="EMBL" id="TWU55883.1"/>
    </source>
</evidence>
<dbReference type="SUPFAM" id="SSF56235">
    <property type="entry name" value="N-terminal nucleophile aminohydrolases (Ntn hydrolases)"/>
    <property type="match status" value="1"/>
</dbReference>
<dbReference type="OrthoDB" id="321954at2"/>
<keyword evidence="3" id="KW-0032">Aminotransferase</keyword>
<name>A0A5C6F244_9BACT</name>
<proteinExistence type="predicted"/>
<dbReference type="Pfam" id="PF13230">
    <property type="entry name" value="GATase_4"/>
    <property type="match status" value="1"/>
</dbReference>
<accession>A0A5C6F244</accession>
<dbReference type="CDD" id="cd01908">
    <property type="entry name" value="YafJ"/>
    <property type="match status" value="1"/>
</dbReference>
<dbReference type="PANTHER" id="PTHR43187">
    <property type="entry name" value="GLUTAMINE AMIDOTRANSFERASE DUG3-RELATED"/>
    <property type="match status" value="1"/>
</dbReference>
<gene>
    <name evidence="3" type="ORF">Poly59_21860</name>
</gene>
<dbReference type="InterPro" id="IPR017932">
    <property type="entry name" value="GATase_2_dom"/>
</dbReference>
<dbReference type="InterPro" id="IPR029055">
    <property type="entry name" value="Ntn_hydrolases_N"/>
</dbReference>
<keyword evidence="4" id="KW-1185">Reference proteome</keyword>
<dbReference type="Gene3D" id="3.60.20.10">
    <property type="entry name" value="Glutamine Phosphoribosylpyrophosphate, subunit 1, domain 1"/>
    <property type="match status" value="1"/>
</dbReference>
<dbReference type="PROSITE" id="PS51278">
    <property type="entry name" value="GATASE_TYPE_2"/>
    <property type="match status" value="1"/>
</dbReference>
<comment type="caution">
    <text evidence="3">The sequence shown here is derived from an EMBL/GenBank/DDBJ whole genome shotgun (WGS) entry which is preliminary data.</text>
</comment>
<sequence length="287" mass="31681">MCRLYGFRANEPTKVECTLVHAQNALLLQSQSDELGRAHPDGWGIGYFEHNLPMLEKHASAAFHGLHFSNTAERVYSESVVSHVRLATVGTTSIVNCHPFQWGGWICAHNGTVTAIKQLRDEMLSELSDSLRCCIQGETDSELLFHWLMDRFLRSGAVDATACVSLSQLTDELAKGVLEIDRRCQLALPAKPAKLNVVLTDGRVMVASRFRNSLCWVHRDGIRDCEICGIPHVAHTPGKRYHAVVIASEPVSHEAWEIVPDGTVISVDQDVQTATLKISQVTAFGEA</sequence>
<reference evidence="3 4" key="1">
    <citation type="submission" date="2019-02" db="EMBL/GenBank/DDBJ databases">
        <title>Deep-cultivation of Planctomycetes and their phenomic and genomic characterization uncovers novel biology.</title>
        <authorList>
            <person name="Wiegand S."/>
            <person name="Jogler M."/>
            <person name="Boedeker C."/>
            <person name="Pinto D."/>
            <person name="Vollmers J."/>
            <person name="Rivas-Marin E."/>
            <person name="Kohn T."/>
            <person name="Peeters S.H."/>
            <person name="Heuer A."/>
            <person name="Rast P."/>
            <person name="Oberbeckmann S."/>
            <person name="Bunk B."/>
            <person name="Jeske O."/>
            <person name="Meyerdierks A."/>
            <person name="Storesund J.E."/>
            <person name="Kallscheuer N."/>
            <person name="Luecker S."/>
            <person name="Lage O.M."/>
            <person name="Pohl T."/>
            <person name="Merkel B.J."/>
            <person name="Hornburger P."/>
            <person name="Mueller R.-W."/>
            <person name="Bruemmer F."/>
            <person name="Labrenz M."/>
            <person name="Spormann A.M."/>
            <person name="Op Den Camp H."/>
            <person name="Overmann J."/>
            <person name="Amann R."/>
            <person name="Jetten M.S.M."/>
            <person name="Mascher T."/>
            <person name="Medema M.H."/>
            <person name="Devos D.P."/>
            <person name="Kaster A.-K."/>
            <person name="Ovreas L."/>
            <person name="Rohde M."/>
            <person name="Galperin M.Y."/>
            <person name="Jogler C."/>
        </authorList>
    </citation>
    <scope>NUCLEOTIDE SEQUENCE [LARGE SCALE GENOMIC DNA]</scope>
    <source>
        <strain evidence="3 4">Poly59</strain>
    </source>
</reference>
<dbReference type="PANTHER" id="PTHR43187:SF1">
    <property type="entry name" value="GLUTAMINE AMIDOTRANSFERASE DUG3-RELATED"/>
    <property type="match status" value="1"/>
</dbReference>
<keyword evidence="3" id="KW-0808">Transferase</keyword>
<dbReference type="AlphaFoldDB" id="A0A5C6F244"/>
<dbReference type="InterPro" id="IPR026869">
    <property type="entry name" value="EgtC-like"/>
</dbReference>
<evidence type="ECO:0000259" key="2">
    <source>
        <dbReference type="PROSITE" id="PS51278"/>
    </source>
</evidence>
<dbReference type="Proteomes" id="UP000317977">
    <property type="component" value="Unassembled WGS sequence"/>
</dbReference>
<evidence type="ECO:0000313" key="4">
    <source>
        <dbReference type="Proteomes" id="UP000317977"/>
    </source>
</evidence>
<dbReference type="EMBL" id="SJPX01000002">
    <property type="protein sequence ID" value="TWU55883.1"/>
    <property type="molecule type" value="Genomic_DNA"/>
</dbReference>